<dbReference type="InterPro" id="IPR023210">
    <property type="entry name" value="NADP_OxRdtase_dom"/>
</dbReference>
<dbReference type="InterPro" id="IPR036812">
    <property type="entry name" value="NAD(P)_OxRdtase_dom_sf"/>
</dbReference>
<dbReference type="SUPFAM" id="SSF51430">
    <property type="entry name" value="NAD(P)-linked oxidoreductase"/>
    <property type="match status" value="1"/>
</dbReference>
<feature type="transmembrane region" description="Helical" evidence="2">
    <location>
        <begin position="21"/>
        <end position="40"/>
    </location>
</feature>
<dbReference type="InterPro" id="IPR006311">
    <property type="entry name" value="TAT_signal"/>
</dbReference>
<dbReference type="PANTHER" id="PTHR43625:SF77">
    <property type="entry name" value="ALDO-KETO REDUCTASE"/>
    <property type="match status" value="1"/>
</dbReference>
<dbReference type="OrthoDB" id="9773828at2"/>
<keyword evidence="2" id="KW-1133">Transmembrane helix</keyword>
<evidence type="ECO:0000259" key="3">
    <source>
        <dbReference type="Pfam" id="PF00248"/>
    </source>
</evidence>
<evidence type="ECO:0000256" key="2">
    <source>
        <dbReference type="SAM" id="Phobius"/>
    </source>
</evidence>
<organism evidence="4 5">
    <name type="scientific">Antarcticibacterium flavum</name>
    <dbReference type="NCBI Taxonomy" id="2058175"/>
    <lineage>
        <taxon>Bacteria</taxon>
        <taxon>Pseudomonadati</taxon>
        <taxon>Bacteroidota</taxon>
        <taxon>Flavobacteriia</taxon>
        <taxon>Flavobacteriales</taxon>
        <taxon>Flavobacteriaceae</taxon>
        <taxon>Antarcticibacterium</taxon>
    </lineage>
</organism>
<reference evidence="4 5" key="1">
    <citation type="submission" date="2019-06" db="EMBL/GenBank/DDBJ databases">
        <title>Complete genome sequence of Antarcticibacterium flavum KCTC 52984T from an Antarctic marine sediment.</title>
        <authorList>
            <person name="Lee Y.M."/>
            <person name="Shin S.C."/>
        </authorList>
    </citation>
    <scope>NUCLEOTIDE SEQUENCE [LARGE SCALE GENOMIC DNA]</scope>
    <source>
        <strain evidence="4 5">KCTC 52984</strain>
    </source>
</reference>
<dbReference type="Pfam" id="PF00248">
    <property type="entry name" value="Aldo_ket_red"/>
    <property type="match status" value="1"/>
</dbReference>
<dbReference type="GO" id="GO:0016491">
    <property type="term" value="F:oxidoreductase activity"/>
    <property type="evidence" value="ECO:0007669"/>
    <property type="project" value="UniProtKB-KW"/>
</dbReference>
<protein>
    <submittedName>
        <fullName evidence="4">Aldo/keto reductase</fullName>
    </submittedName>
</protein>
<dbReference type="CDD" id="cd19078">
    <property type="entry name" value="AKR_AKR13C1_2"/>
    <property type="match status" value="1"/>
</dbReference>
<evidence type="ECO:0000256" key="1">
    <source>
        <dbReference type="ARBA" id="ARBA00023002"/>
    </source>
</evidence>
<dbReference type="KEGG" id="afla:FHG64_13330"/>
<evidence type="ECO:0000313" key="5">
    <source>
        <dbReference type="Proteomes" id="UP000309016"/>
    </source>
</evidence>
<dbReference type="AlphaFoldDB" id="A0A5B7X5E2"/>
<dbReference type="RefSeq" id="WP_139066867.1">
    <property type="nucleotide sequence ID" value="NZ_CP040812.1"/>
</dbReference>
<dbReference type="Proteomes" id="UP000309016">
    <property type="component" value="Chromosome"/>
</dbReference>
<sequence length="395" mass="43918">MEKDNLKDTNDKSGINFNRRSFLGSTAIAGLGLALNPFSLGAQTSHQNSGKKEEKKTKLATNRRNLGKLEVSSLGLGGLPVVGFYTGGVREQEKVNKLYREAFENGVTFFDTAEVYGPHMNERQVGEAIKPFRKEVVLATKFGFNVEPQSGERGGVDSSAKTIRRAVEGMLKRLNTDYIDLLYQHRVDPNVPIEDVAGTVQELIKEGKVLHWGLSEPGLNTIRRAHAVQPLAAIQNEYSPWTRDPEAEVLPLCKELNIGFVPWCPLGYGFFADAINENTRFSEGDFRTILPRTTPENIPQNLKMLYYIEEWGLRKNATPAQITLAWLQAQKPWIVPIPGTSNSVHLRENIKANEISFTSEELNDFNEGLSQIEIAGARNAQPVLDGMGVEAPPKE</sequence>
<dbReference type="GO" id="GO:0005737">
    <property type="term" value="C:cytoplasm"/>
    <property type="evidence" value="ECO:0007669"/>
    <property type="project" value="TreeGrafter"/>
</dbReference>
<dbReference type="InterPro" id="IPR050791">
    <property type="entry name" value="Aldo-Keto_reductase"/>
</dbReference>
<name>A0A5B7X5E2_9FLAO</name>
<dbReference type="PROSITE" id="PS51318">
    <property type="entry name" value="TAT"/>
    <property type="match status" value="1"/>
</dbReference>
<dbReference type="PANTHER" id="PTHR43625">
    <property type="entry name" value="AFLATOXIN B1 ALDEHYDE REDUCTASE"/>
    <property type="match status" value="1"/>
</dbReference>
<keyword evidence="2" id="KW-0472">Membrane</keyword>
<accession>A0A5B7X5E2</accession>
<keyword evidence="1" id="KW-0560">Oxidoreductase</keyword>
<keyword evidence="2" id="KW-0812">Transmembrane</keyword>
<dbReference type="Gene3D" id="3.20.20.100">
    <property type="entry name" value="NADP-dependent oxidoreductase domain"/>
    <property type="match status" value="1"/>
</dbReference>
<proteinExistence type="predicted"/>
<dbReference type="EMBL" id="CP040812">
    <property type="protein sequence ID" value="QCY70305.1"/>
    <property type="molecule type" value="Genomic_DNA"/>
</dbReference>
<evidence type="ECO:0000313" key="4">
    <source>
        <dbReference type="EMBL" id="QCY70305.1"/>
    </source>
</evidence>
<gene>
    <name evidence="4" type="ORF">FHG64_13330</name>
</gene>
<feature type="domain" description="NADP-dependent oxidoreductase" evidence="3">
    <location>
        <begin position="89"/>
        <end position="366"/>
    </location>
</feature>
<keyword evidence="5" id="KW-1185">Reference proteome</keyword>